<dbReference type="SUPFAM" id="SSF48371">
    <property type="entry name" value="ARM repeat"/>
    <property type="match status" value="1"/>
</dbReference>
<proteinExistence type="predicted"/>
<dbReference type="EMBL" id="CCKQ01016056">
    <property type="protein sequence ID" value="CDW87919.1"/>
    <property type="molecule type" value="Genomic_DNA"/>
</dbReference>
<evidence type="ECO:0000256" key="1">
    <source>
        <dbReference type="SAM" id="MobiDB-lite"/>
    </source>
</evidence>
<evidence type="ECO:0000313" key="3">
    <source>
        <dbReference type="Proteomes" id="UP000039865"/>
    </source>
</evidence>
<protein>
    <submittedName>
        <fullName evidence="2">Uncharacterized protein</fullName>
    </submittedName>
</protein>
<dbReference type="Gene3D" id="1.25.10.10">
    <property type="entry name" value="Leucine-rich Repeat Variant"/>
    <property type="match status" value="1"/>
</dbReference>
<name>A0A078B097_STYLE</name>
<gene>
    <name evidence="2" type="primary">Contig16692.g17788</name>
    <name evidence="2" type="ORF">STYLEM_17034</name>
</gene>
<dbReference type="InterPro" id="IPR016024">
    <property type="entry name" value="ARM-type_fold"/>
</dbReference>
<dbReference type="InParanoid" id="A0A078B097"/>
<dbReference type="Proteomes" id="UP000039865">
    <property type="component" value="Unassembled WGS sequence"/>
</dbReference>
<reference evidence="2 3" key="1">
    <citation type="submission" date="2014-06" db="EMBL/GenBank/DDBJ databases">
        <authorList>
            <person name="Swart Estienne"/>
        </authorList>
    </citation>
    <scope>NUCLEOTIDE SEQUENCE [LARGE SCALE GENOMIC DNA]</scope>
    <source>
        <strain evidence="2 3">130c</strain>
    </source>
</reference>
<organism evidence="2 3">
    <name type="scientific">Stylonychia lemnae</name>
    <name type="common">Ciliate</name>
    <dbReference type="NCBI Taxonomy" id="5949"/>
    <lineage>
        <taxon>Eukaryota</taxon>
        <taxon>Sar</taxon>
        <taxon>Alveolata</taxon>
        <taxon>Ciliophora</taxon>
        <taxon>Intramacronucleata</taxon>
        <taxon>Spirotrichea</taxon>
        <taxon>Stichotrichia</taxon>
        <taxon>Sporadotrichida</taxon>
        <taxon>Oxytrichidae</taxon>
        <taxon>Stylonychinae</taxon>
        <taxon>Stylonychia</taxon>
    </lineage>
</organism>
<keyword evidence="3" id="KW-1185">Reference proteome</keyword>
<accession>A0A078B097</accession>
<evidence type="ECO:0000313" key="2">
    <source>
        <dbReference type="EMBL" id="CDW87919.1"/>
    </source>
</evidence>
<dbReference type="InterPro" id="IPR011989">
    <property type="entry name" value="ARM-like"/>
</dbReference>
<feature type="region of interest" description="Disordered" evidence="1">
    <location>
        <begin position="125"/>
        <end position="150"/>
    </location>
</feature>
<sequence length="530" mass="60881">MILYPFQANSNRIRMVRTISSMIRVQNANKFSRDDNGYYPGNSVNEAKYSTQPASNDYIESFYGQRSLNENQSNTGANYFSNDQSQQQREMYKISFGKTIHQQNNPRDDNTATHQQILRNANQSASEYLNQSDSGSQENMSSAQQLQRNPDLSQDTQILNDYGINNIRDTSSKNILKINNKAINFKVADIIQVQISNFDQMIQILSYGSNNPQDVIDILWIISHSLKQTLLRKNRLGQSNSLLMALFNVIKKWQQNEEILNLGLRCLTTITLVEKLRTDGYHNLIEFLFDLATKTISQTDQKFLIYDEIKVNSLRVISNFQPQMENEILDKLFVHIKLIKIIEKSESELIMALGLRVLCNISSIKVAHQQLADLKILYPIFNNLQNQGEYQNQIKKYCLGFLHNMLYLSQNFKQMITELGLIHYIKMDLSIHVNSSLGLSKDETSIVQLMISILGHLADKTPTISALIGELKLLPIIQGYLNITSAMSQKQIHIETFRCVIQSLMNLCQIEANKEQSSVRHHFNTSEYDK</sequence>
<dbReference type="AlphaFoldDB" id="A0A078B097"/>